<proteinExistence type="predicted"/>
<dbReference type="EMBL" id="QJTE01000008">
    <property type="protein sequence ID" value="PYE81169.1"/>
    <property type="molecule type" value="Genomic_DNA"/>
</dbReference>
<dbReference type="Proteomes" id="UP000248311">
    <property type="component" value="Unassembled WGS sequence"/>
</dbReference>
<dbReference type="InterPro" id="IPR051785">
    <property type="entry name" value="MMCE/EMCE_epimerase"/>
</dbReference>
<dbReference type="CDD" id="cd06587">
    <property type="entry name" value="VOC"/>
    <property type="match status" value="1"/>
</dbReference>
<dbReference type="GO" id="GO:0046872">
    <property type="term" value="F:metal ion binding"/>
    <property type="evidence" value="ECO:0007669"/>
    <property type="project" value="UniProtKB-KW"/>
</dbReference>
<keyword evidence="1" id="KW-0479">Metal-binding</keyword>
<evidence type="ECO:0000259" key="2">
    <source>
        <dbReference type="PROSITE" id="PS51819"/>
    </source>
</evidence>
<reference evidence="3 4" key="1">
    <citation type="submission" date="2018-06" db="EMBL/GenBank/DDBJ databases">
        <title>Genomic Encyclopedia of Type Strains, Phase III (KMG-III): the genomes of soil and plant-associated and newly described type strains.</title>
        <authorList>
            <person name="Whitman W."/>
        </authorList>
    </citation>
    <scope>NUCLEOTIDE SEQUENCE [LARGE SCALE GENOMIC DNA]</scope>
    <source>
        <strain evidence="3 4">CECT 9025</strain>
    </source>
</reference>
<dbReference type="GO" id="GO:0046491">
    <property type="term" value="P:L-methylmalonyl-CoA metabolic process"/>
    <property type="evidence" value="ECO:0007669"/>
    <property type="project" value="TreeGrafter"/>
</dbReference>
<dbReference type="AlphaFoldDB" id="A0A318SRR7"/>
<accession>A0A318SRR7</accession>
<dbReference type="InterPro" id="IPR037523">
    <property type="entry name" value="VOC_core"/>
</dbReference>
<evidence type="ECO:0000256" key="1">
    <source>
        <dbReference type="ARBA" id="ARBA00022723"/>
    </source>
</evidence>
<dbReference type="SUPFAM" id="SSF54593">
    <property type="entry name" value="Glyoxalase/Bleomycin resistance protein/Dihydroxybiphenyl dioxygenase"/>
    <property type="match status" value="1"/>
</dbReference>
<feature type="domain" description="VOC" evidence="2">
    <location>
        <begin position="7"/>
        <end position="124"/>
    </location>
</feature>
<evidence type="ECO:0000313" key="4">
    <source>
        <dbReference type="Proteomes" id="UP000248311"/>
    </source>
</evidence>
<dbReference type="PANTHER" id="PTHR43048">
    <property type="entry name" value="METHYLMALONYL-COA EPIMERASE"/>
    <property type="match status" value="1"/>
</dbReference>
<comment type="caution">
    <text evidence="3">The sequence shown here is derived from an EMBL/GenBank/DDBJ whole genome shotgun (WGS) entry which is preliminary data.</text>
</comment>
<gene>
    <name evidence="3" type="ORF">DFP88_10812</name>
</gene>
<dbReference type="OrthoDB" id="9812656at2"/>
<keyword evidence="4" id="KW-1185">Reference proteome</keyword>
<organism evidence="3 4">
    <name type="scientific">Pseudoroseicyclus aestuarii</name>
    <dbReference type="NCBI Taxonomy" id="1795041"/>
    <lineage>
        <taxon>Bacteria</taxon>
        <taxon>Pseudomonadati</taxon>
        <taxon>Pseudomonadota</taxon>
        <taxon>Alphaproteobacteria</taxon>
        <taxon>Rhodobacterales</taxon>
        <taxon>Paracoccaceae</taxon>
        <taxon>Pseudoroseicyclus</taxon>
    </lineage>
</organism>
<dbReference type="InterPro" id="IPR004360">
    <property type="entry name" value="Glyas_Fos-R_dOase_dom"/>
</dbReference>
<sequence length="140" mass="15944">MALNLKQLAHVCIFARDLDETRRFYEDVLGMTRVFDFTRDGRVFGFYLDAGNRSFVEVFENASAEYSGRNQINHLCLEVEDLAEAVAHIQTQGLEPTEPKKAVDDTWQAWVDDPNGVKIELFEYTAASAQFTGGDREADW</sequence>
<dbReference type="PANTHER" id="PTHR43048:SF3">
    <property type="entry name" value="METHYLMALONYL-COA EPIMERASE, MITOCHONDRIAL"/>
    <property type="match status" value="1"/>
</dbReference>
<dbReference type="PROSITE" id="PS51819">
    <property type="entry name" value="VOC"/>
    <property type="match status" value="1"/>
</dbReference>
<protein>
    <submittedName>
        <fullName evidence="3">Glyoxylase I family protein</fullName>
    </submittedName>
</protein>
<dbReference type="RefSeq" id="WP_110815564.1">
    <property type="nucleotide sequence ID" value="NZ_QJTE01000008.1"/>
</dbReference>
<evidence type="ECO:0000313" key="3">
    <source>
        <dbReference type="EMBL" id="PYE81169.1"/>
    </source>
</evidence>
<dbReference type="Gene3D" id="3.10.180.10">
    <property type="entry name" value="2,3-Dihydroxybiphenyl 1,2-Dioxygenase, domain 1"/>
    <property type="match status" value="1"/>
</dbReference>
<dbReference type="GO" id="GO:0004493">
    <property type="term" value="F:methylmalonyl-CoA epimerase activity"/>
    <property type="evidence" value="ECO:0007669"/>
    <property type="project" value="TreeGrafter"/>
</dbReference>
<dbReference type="Pfam" id="PF00903">
    <property type="entry name" value="Glyoxalase"/>
    <property type="match status" value="1"/>
</dbReference>
<dbReference type="InterPro" id="IPR029068">
    <property type="entry name" value="Glyas_Bleomycin-R_OHBP_Dase"/>
</dbReference>
<name>A0A318SRR7_9RHOB</name>